<evidence type="ECO:0000256" key="12">
    <source>
        <dbReference type="ARBA" id="ARBA00022989"/>
    </source>
</evidence>
<evidence type="ECO:0000259" key="22">
    <source>
        <dbReference type="PROSITE" id="PS50894"/>
    </source>
</evidence>
<dbReference type="Gene3D" id="1.20.120.160">
    <property type="entry name" value="HPT domain"/>
    <property type="match status" value="1"/>
</dbReference>
<dbReference type="InterPro" id="IPR011006">
    <property type="entry name" value="CheY-like_superfamily"/>
</dbReference>
<dbReference type="Pfam" id="PF02518">
    <property type="entry name" value="HATPase_c"/>
    <property type="match status" value="1"/>
</dbReference>
<evidence type="ECO:0000256" key="19">
    <source>
        <dbReference type="SAM" id="Phobius"/>
    </source>
</evidence>
<feature type="transmembrane region" description="Helical" evidence="19">
    <location>
        <begin position="271"/>
        <end position="290"/>
    </location>
</feature>
<evidence type="ECO:0000256" key="14">
    <source>
        <dbReference type="ARBA" id="ARBA00023136"/>
    </source>
</evidence>
<keyword evidence="4" id="KW-1003">Cell membrane</keyword>
<dbReference type="InterPro" id="IPR003594">
    <property type="entry name" value="HATPase_dom"/>
</dbReference>
<evidence type="ECO:0000256" key="16">
    <source>
        <dbReference type="PROSITE-ProRule" id="PRU00169"/>
    </source>
</evidence>
<keyword evidence="8 19" id="KW-0812">Transmembrane</keyword>
<dbReference type="InterPro" id="IPR021796">
    <property type="entry name" value="Tll0287-like_dom"/>
</dbReference>
<dbReference type="PROSITE" id="PS50894">
    <property type="entry name" value="HPT"/>
    <property type="match status" value="1"/>
</dbReference>
<evidence type="ECO:0000259" key="21">
    <source>
        <dbReference type="PROSITE" id="PS50110"/>
    </source>
</evidence>
<evidence type="ECO:0000256" key="7">
    <source>
        <dbReference type="ARBA" id="ARBA00022679"/>
    </source>
</evidence>
<protein>
    <recommendedName>
        <fullName evidence="3">histidine kinase</fullName>
        <ecNumber evidence="3">2.7.13.3</ecNumber>
    </recommendedName>
</protein>
<evidence type="ECO:0000256" key="9">
    <source>
        <dbReference type="ARBA" id="ARBA00022723"/>
    </source>
</evidence>
<keyword evidence="10" id="KW-0418">Kinase</keyword>
<evidence type="ECO:0000259" key="23">
    <source>
        <dbReference type="PROSITE" id="PS51007"/>
    </source>
</evidence>
<dbReference type="PROSITE" id="PS50109">
    <property type="entry name" value="HIS_KIN"/>
    <property type="match status" value="1"/>
</dbReference>
<keyword evidence="9 17" id="KW-0479">Metal-binding</keyword>
<dbReference type="InterPro" id="IPR008207">
    <property type="entry name" value="Sig_transdc_His_kin_Hpt_dom"/>
</dbReference>
<keyword evidence="25" id="KW-1185">Reference proteome</keyword>
<dbReference type="Pfam" id="PF11845">
    <property type="entry name" value="Tll0287-like"/>
    <property type="match status" value="1"/>
</dbReference>
<evidence type="ECO:0000256" key="2">
    <source>
        <dbReference type="ARBA" id="ARBA00004429"/>
    </source>
</evidence>
<organism evidence="24 25">
    <name type="scientific">Nitratidesulfovibrio liaohensis</name>
    <dbReference type="NCBI Taxonomy" id="2604158"/>
    <lineage>
        <taxon>Bacteria</taxon>
        <taxon>Pseudomonadati</taxon>
        <taxon>Thermodesulfobacteriota</taxon>
        <taxon>Desulfovibrionia</taxon>
        <taxon>Desulfovibrionales</taxon>
        <taxon>Desulfovibrionaceae</taxon>
        <taxon>Nitratidesulfovibrio</taxon>
    </lineage>
</organism>
<feature type="domain" description="Cytochrome c" evidence="23">
    <location>
        <begin position="212"/>
        <end position="384"/>
    </location>
</feature>
<dbReference type="InterPro" id="IPR005467">
    <property type="entry name" value="His_kinase_dom"/>
</dbReference>
<dbReference type="SMART" id="SM00448">
    <property type="entry name" value="REC"/>
    <property type="match status" value="1"/>
</dbReference>
<keyword evidence="12 19" id="KW-1133">Transmembrane helix</keyword>
<dbReference type="SMART" id="SM00388">
    <property type="entry name" value="HisKA"/>
    <property type="match status" value="1"/>
</dbReference>
<keyword evidence="7" id="KW-0808">Transferase</keyword>
<feature type="domain" description="Response regulatory" evidence="21">
    <location>
        <begin position="662"/>
        <end position="781"/>
    </location>
</feature>
<dbReference type="InterPro" id="IPR036890">
    <property type="entry name" value="HATPase_C_sf"/>
</dbReference>
<feature type="compositionally biased region" description="Gly residues" evidence="18">
    <location>
        <begin position="338"/>
        <end position="349"/>
    </location>
</feature>
<dbReference type="Proteomes" id="UP001180616">
    <property type="component" value="Chromosome"/>
</dbReference>
<dbReference type="InterPro" id="IPR036641">
    <property type="entry name" value="HPT_dom_sf"/>
</dbReference>
<evidence type="ECO:0000259" key="20">
    <source>
        <dbReference type="PROSITE" id="PS50109"/>
    </source>
</evidence>
<dbReference type="SUPFAM" id="SSF47384">
    <property type="entry name" value="Homodimeric domain of signal transducing histidine kinase"/>
    <property type="match status" value="1"/>
</dbReference>
<feature type="compositionally biased region" description="Low complexity" evidence="18">
    <location>
        <begin position="823"/>
        <end position="838"/>
    </location>
</feature>
<feature type="transmembrane region" description="Helical" evidence="19">
    <location>
        <begin position="43"/>
        <end position="68"/>
    </location>
</feature>
<feature type="region of interest" description="Disordered" evidence="18">
    <location>
        <begin position="337"/>
        <end position="357"/>
    </location>
</feature>
<gene>
    <name evidence="24" type="ORF">KPS_001781</name>
</gene>
<dbReference type="InterPro" id="IPR036097">
    <property type="entry name" value="HisK_dim/P_sf"/>
</dbReference>
<evidence type="ECO:0000256" key="5">
    <source>
        <dbReference type="ARBA" id="ARBA00022519"/>
    </source>
</evidence>
<comment type="subcellular location">
    <subcellularLocation>
        <location evidence="2">Cell inner membrane</location>
        <topology evidence="2">Multi-pass membrane protein</topology>
    </subcellularLocation>
</comment>
<dbReference type="SUPFAM" id="SSF47226">
    <property type="entry name" value="Histidine-containing phosphotransfer domain, HPT domain"/>
    <property type="match status" value="1"/>
</dbReference>
<evidence type="ECO:0000256" key="6">
    <source>
        <dbReference type="ARBA" id="ARBA00022553"/>
    </source>
</evidence>
<keyword evidence="13 17" id="KW-0408">Iron</keyword>
<dbReference type="CDD" id="cd17546">
    <property type="entry name" value="REC_hyHK_CKI1_RcsC-like"/>
    <property type="match status" value="1"/>
</dbReference>
<dbReference type="SMART" id="SM00387">
    <property type="entry name" value="HATPase_c"/>
    <property type="match status" value="1"/>
</dbReference>
<keyword evidence="6 16" id="KW-0597">Phosphoprotein</keyword>
<dbReference type="EMBL" id="CP133659">
    <property type="protein sequence ID" value="WMW67125.1"/>
    <property type="molecule type" value="Genomic_DNA"/>
</dbReference>
<feature type="modified residue" description="Phosphohistidine" evidence="15">
    <location>
        <position position="908"/>
    </location>
</feature>
<evidence type="ECO:0000256" key="13">
    <source>
        <dbReference type="ARBA" id="ARBA00023004"/>
    </source>
</evidence>
<comment type="catalytic activity">
    <reaction evidence="1">
        <text>ATP + protein L-histidine = ADP + protein N-phospho-L-histidine.</text>
        <dbReference type="EC" id="2.7.13.3"/>
    </reaction>
</comment>
<accession>A0ABY9R906</accession>
<evidence type="ECO:0000256" key="10">
    <source>
        <dbReference type="ARBA" id="ARBA00022777"/>
    </source>
</evidence>
<evidence type="ECO:0000256" key="15">
    <source>
        <dbReference type="PROSITE-ProRule" id="PRU00110"/>
    </source>
</evidence>
<dbReference type="EC" id="2.7.13.3" evidence="3"/>
<sequence>MTQHQPRPQPPAHPAGETPGTATGRAARSLRSRLRRRRPALRWNIQTFIVPAVLVALWGVLLLALYQWNARNEAAHVRELALLQARAFFSQIVSTRAWNAAHGGVFVRTSELGQPNPWLPPDQRILLAADGTLLTRMNPAYMTRQISEFLTTSQGVSFRITGLHPLRQENEADPWENESLLAFSKGAQETFTLALPLDGEYPHAGEKAVGSGDTRHGPSFRYMAPLMADQSCLGCHRTADDTVGGLRGGISVSIAAAPLLALESQRLDQMGLAYAIIGVVGLLGIGGASLQVSRKKALAEAANRMKSAFLANMSHDMRTPLTGIIGMAELLSGFQPGQPGGTGGMGGPENTGVTSGAASAAPANASIYDDAQQAAYGARYHEYLGQLRCAAANLLEIVNDITDYSCLESGRMRLAPRTFRLRPALEACLGVFRFAGERKGLSLSLHVAENVPEALVGDDFRLRQALGNLIGNAVKFTRQGGIAVVVNLVPDSAPHTVPLAAATPAPGPGAGTAPRAALLRFAVVDTGVGIPGDQQETIFESFVQGEAASSLCLGGTGLGLAISREIARMLDGDIGVSSTPGAGSEFWFTARFAVAGPPPNNGTESDAGRAPHGDGASAGNTGLSAWVGTAGSHTACPVPPAMTTTARPPETRPASGTVTPLRLLVADDNPVNRLFMQDVLRGAGHQVAVAADGVEALRLLEELRPDMALLDVRMPGCDGTEVVRRLRAGQVPGVAPDMPVLAVTASAVGRESAALLGAGMTGCVCKPLTAAMLLAAVADAATGGAPLECPGTGGYANGMHHWREGDGPAPSHAGTPPAAVVAAGSAATESAGPATPGPSDTSAAIAPPTAPDEPDVMDEAAALEALGGNRPLFVKLCRAFLDEVDTRRTALTAAVREGRRQDALREAHALRNSAGMLRLAALHAQCAAMEQAAGLPADTPGAPQHGLLDLLDRLLPLLEAGVARVRAVTGRDGESRASNATDTATPGAAPAKETGR</sequence>
<feature type="region of interest" description="Disordered" evidence="18">
    <location>
        <begin position="1"/>
        <end position="29"/>
    </location>
</feature>
<feature type="modified residue" description="4-aspartylphosphate" evidence="16">
    <location>
        <position position="711"/>
    </location>
</feature>
<evidence type="ECO:0000256" key="4">
    <source>
        <dbReference type="ARBA" id="ARBA00022475"/>
    </source>
</evidence>
<name>A0ABY9R906_9BACT</name>
<feature type="domain" description="HPt" evidence="22">
    <location>
        <begin position="869"/>
        <end position="968"/>
    </location>
</feature>
<dbReference type="SUPFAM" id="SSF52172">
    <property type="entry name" value="CheY-like"/>
    <property type="match status" value="1"/>
</dbReference>
<feature type="domain" description="Histidine kinase" evidence="20">
    <location>
        <begin position="312"/>
        <end position="594"/>
    </location>
</feature>
<keyword evidence="11" id="KW-0547">Nucleotide-binding</keyword>
<dbReference type="PANTHER" id="PTHR43047">
    <property type="entry name" value="TWO-COMPONENT HISTIDINE PROTEIN KINASE"/>
    <property type="match status" value="1"/>
</dbReference>
<feature type="region of interest" description="Disordered" evidence="18">
    <location>
        <begin position="597"/>
        <end position="656"/>
    </location>
</feature>
<feature type="compositionally biased region" description="Low complexity" evidence="18">
    <location>
        <begin position="641"/>
        <end position="654"/>
    </location>
</feature>
<dbReference type="InterPro" id="IPR003661">
    <property type="entry name" value="HisK_dim/P_dom"/>
</dbReference>
<evidence type="ECO:0000256" key="8">
    <source>
        <dbReference type="ARBA" id="ARBA00022692"/>
    </source>
</evidence>
<reference evidence="24" key="1">
    <citation type="submission" date="2023-09" db="EMBL/GenBank/DDBJ databases">
        <authorList>
            <consortium name="CW5 consortium"/>
            <person name="Lu C.-W."/>
        </authorList>
    </citation>
    <scope>NUCLEOTIDE SEQUENCE</scope>
    <source>
        <strain evidence="24">KPS</strain>
    </source>
</reference>
<dbReference type="Pfam" id="PF00512">
    <property type="entry name" value="HisKA"/>
    <property type="match status" value="1"/>
</dbReference>
<dbReference type="Gene3D" id="1.10.287.130">
    <property type="match status" value="1"/>
</dbReference>
<feature type="compositionally biased region" description="Low complexity" evidence="18">
    <location>
        <begin position="980"/>
        <end position="996"/>
    </location>
</feature>
<dbReference type="InterPro" id="IPR004358">
    <property type="entry name" value="Sig_transdc_His_kin-like_C"/>
</dbReference>
<dbReference type="PROSITE" id="PS50110">
    <property type="entry name" value="RESPONSE_REGULATORY"/>
    <property type="match status" value="1"/>
</dbReference>
<dbReference type="RefSeq" id="WP_309542950.1">
    <property type="nucleotide sequence ID" value="NZ_CP133659.1"/>
</dbReference>
<evidence type="ECO:0000256" key="3">
    <source>
        <dbReference type="ARBA" id="ARBA00012438"/>
    </source>
</evidence>
<dbReference type="InterPro" id="IPR001789">
    <property type="entry name" value="Sig_transdc_resp-reg_receiver"/>
</dbReference>
<evidence type="ECO:0000256" key="11">
    <source>
        <dbReference type="ARBA" id="ARBA00022840"/>
    </source>
</evidence>
<keyword evidence="11" id="KW-0067">ATP-binding</keyword>
<proteinExistence type="predicted"/>
<dbReference type="Pfam" id="PF01627">
    <property type="entry name" value="Hpt"/>
    <property type="match status" value="1"/>
</dbReference>
<keyword evidence="5" id="KW-0997">Cell inner membrane</keyword>
<dbReference type="InterPro" id="IPR009056">
    <property type="entry name" value="Cyt_c-like_dom"/>
</dbReference>
<evidence type="ECO:0000256" key="18">
    <source>
        <dbReference type="SAM" id="MobiDB-lite"/>
    </source>
</evidence>
<evidence type="ECO:0000313" key="24">
    <source>
        <dbReference type="EMBL" id="WMW67125.1"/>
    </source>
</evidence>
<dbReference type="PRINTS" id="PR00344">
    <property type="entry name" value="BCTRLSENSOR"/>
</dbReference>
<dbReference type="PANTHER" id="PTHR43047:SF64">
    <property type="entry name" value="HISTIDINE KINASE CONTAINING CHEY-HOMOLOGOUS RECEIVER DOMAIN AND PAS DOMAIN-RELATED"/>
    <property type="match status" value="1"/>
</dbReference>
<evidence type="ECO:0000313" key="25">
    <source>
        <dbReference type="Proteomes" id="UP001180616"/>
    </source>
</evidence>
<keyword evidence="17" id="KW-0349">Heme</keyword>
<evidence type="ECO:0000256" key="1">
    <source>
        <dbReference type="ARBA" id="ARBA00000085"/>
    </source>
</evidence>
<feature type="region of interest" description="Disordered" evidence="18">
    <location>
        <begin position="823"/>
        <end position="854"/>
    </location>
</feature>
<dbReference type="PROSITE" id="PS51007">
    <property type="entry name" value="CYTC"/>
    <property type="match status" value="1"/>
</dbReference>
<dbReference type="Gene3D" id="3.40.50.2300">
    <property type="match status" value="1"/>
</dbReference>
<dbReference type="SUPFAM" id="SSF55874">
    <property type="entry name" value="ATPase domain of HSP90 chaperone/DNA topoisomerase II/histidine kinase"/>
    <property type="match status" value="1"/>
</dbReference>
<dbReference type="CDD" id="cd00082">
    <property type="entry name" value="HisKA"/>
    <property type="match status" value="1"/>
</dbReference>
<keyword evidence="14 19" id="KW-0472">Membrane</keyword>
<feature type="region of interest" description="Disordered" evidence="18">
    <location>
        <begin position="968"/>
        <end position="996"/>
    </location>
</feature>
<dbReference type="Pfam" id="PF00072">
    <property type="entry name" value="Response_reg"/>
    <property type="match status" value="1"/>
</dbReference>
<evidence type="ECO:0000256" key="17">
    <source>
        <dbReference type="PROSITE-ProRule" id="PRU00433"/>
    </source>
</evidence>
<dbReference type="Gene3D" id="3.30.565.10">
    <property type="entry name" value="Histidine kinase-like ATPase, C-terminal domain"/>
    <property type="match status" value="1"/>
</dbReference>